<evidence type="ECO:0000313" key="2">
    <source>
        <dbReference type="Proteomes" id="UP000790709"/>
    </source>
</evidence>
<keyword evidence="2" id="KW-1185">Reference proteome</keyword>
<proteinExistence type="predicted"/>
<dbReference type="EMBL" id="MU266718">
    <property type="protein sequence ID" value="KAH7918908.1"/>
    <property type="molecule type" value="Genomic_DNA"/>
</dbReference>
<accession>A0ACB8B1D7</accession>
<comment type="caution">
    <text evidence="1">The sequence shown here is derived from an EMBL/GenBank/DDBJ whole genome shotgun (WGS) entry which is preliminary data.</text>
</comment>
<name>A0ACB8B1D7_9AGAM</name>
<reference evidence="1" key="1">
    <citation type="journal article" date="2021" name="New Phytol.">
        <title>Evolutionary innovations through gain and loss of genes in the ectomycorrhizal Boletales.</title>
        <authorList>
            <person name="Wu G."/>
            <person name="Miyauchi S."/>
            <person name="Morin E."/>
            <person name="Kuo A."/>
            <person name="Drula E."/>
            <person name="Varga T."/>
            <person name="Kohler A."/>
            <person name="Feng B."/>
            <person name="Cao Y."/>
            <person name="Lipzen A."/>
            <person name="Daum C."/>
            <person name="Hundley H."/>
            <person name="Pangilinan J."/>
            <person name="Johnson J."/>
            <person name="Barry K."/>
            <person name="LaButti K."/>
            <person name="Ng V."/>
            <person name="Ahrendt S."/>
            <person name="Min B."/>
            <person name="Choi I.G."/>
            <person name="Park H."/>
            <person name="Plett J.M."/>
            <person name="Magnuson J."/>
            <person name="Spatafora J.W."/>
            <person name="Nagy L.G."/>
            <person name="Henrissat B."/>
            <person name="Grigoriev I.V."/>
            <person name="Yang Z.L."/>
            <person name="Xu J."/>
            <person name="Martin F.M."/>
        </authorList>
    </citation>
    <scope>NUCLEOTIDE SEQUENCE</scope>
    <source>
        <strain evidence="1">KUC20120723A-06</strain>
    </source>
</reference>
<dbReference type="Proteomes" id="UP000790709">
    <property type="component" value="Unassembled WGS sequence"/>
</dbReference>
<protein>
    <submittedName>
        <fullName evidence="1">Uncharacterized protein</fullName>
    </submittedName>
</protein>
<sequence>MSVFTGTHSTAKGPFGSIAVTTGSVPVAFRGESDGARLASAGAHQLSILSALSSLRRSTKVSGLYTLPDTHLAHCTRRKTKCITIIAG</sequence>
<gene>
    <name evidence="1" type="ORF">BV22DRAFT_891880</name>
</gene>
<evidence type="ECO:0000313" key="1">
    <source>
        <dbReference type="EMBL" id="KAH7918908.1"/>
    </source>
</evidence>
<organism evidence="1 2">
    <name type="scientific">Leucogyrophana mollusca</name>
    <dbReference type="NCBI Taxonomy" id="85980"/>
    <lineage>
        <taxon>Eukaryota</taxon>
        <taxon>Fungi</taxon>
        <taxon>Dikarya</taxon>
        <taxon>Basidiomycota</taxon>
        <taxon>Agaricomycotina</taxon>
        <taxon>Agaricomycetes</taxon>
        <taxon>Agaricomycetidae</taxon>
        <taxon>Boletales</taxon>
        <taxon>Boletales incertae sedis</taxon>
        <taxon>Leucogyrophana</taxon>
    </lineage>
</organism>